<dbReference type="GO" id="GO:0005221">
    <property type="term" value="F:intracellularly cyclic nucleotide-activated monoatomic cation channel activity"/>
    <property type="evidence" value="ECO:0007669"/>
    <property type="project" value="InterPro"/>
</dbReference>
<evidence type="ECO:0000256" key="5">
    <source>
        <dbReference type="ARBA" id="ARBA00023065"/>
    </source>
</evidence>
<keyword evidence="6 9" id="KW-0472">Membrane</keyword>
<dbReference type="OMA" id="CKENTWS"/>
<dbReference type="Gene3D" id="1.10.287.630">
    <property type="entry name" value="Helix hairpin bin"/>
    <property type="match status" value="1"/>
</dbReference>
<name>H2YJK2_CIOSA</name>
<evidence type="ECO:0000256" key="2">
    <source>
        <dbReference type="ARBA" id="ARBA00022448"/>
    </source>
</evidence>
<evidence type="ECO:0000259" key="10">
    <source>
        <dbReference type="PROSITE" id="PS50042"/>
    </source>
</evidence>
<reference evidence="11" key="2">
    <citation type="submission" date="2025-08" db="UniProtKB">
        <authorList>
            <consortium name="Ensembl"/>
        </authorList>
    </citation>
    <scope>IDENTIFICATION</scope>
</reference>
<organism evidence="11 12">
    <name type="scientific">Ciona savignyi</name>
    <name type="common">Pacific transparent sea squirt</name>
    <dbReference type="NCBI Taxonomy" id="51511"/>
    <lineage>
        <taxon>Eukaryota</taxon>
        <taxon>Metazoa</taxon>
        <taxon>Chordata</taxon>
        <taxon>Tunicata</taxon>
        <taxon>Ascidiacea</taxon>
        <taxon>Phlebobranchia</taxon>
        <taxon>Cionidae</taxon>
        <taxon>Ciona</taxon>
    </lineage>
</organism>
<dbReference type="GeneTree" id="ENSGT00940000168356"/>
<dbReference type="GO" id="GO:0005249">
    <property type="term" value="F:voltage-gated potassium channel activity"/>
    <property type="evidence" value="ECO:0007669"/>
    <property type="project" value="InterPro"/>
</dbReference>
<accession>H2YJK2</accession>
<reference evidence="12" key="1">
    <citation type="submission" date="2003-08" db="EMBL/GenBank/DDBJ databases">
        <authorList>
            <person name="Birren B."/>
            <person name="Nusbaum C."/>
            <person name="Abebe A."/>
            <person name="Abouelleil A."/>
            <person name="Adekoya E."/>
            <person name="Ait-zahra M."/>
            <person name="Allen N."/>
            <person name="Allen T."/>
            <person name="An P."/>
            <person name="Anderson M."/>
            <person name="Anderson S."/>
            <person name="Arachchi H."/>
            <person name="Armbruster J."/>
            <person name="Bachantsang P."/>
            <person name="Baldwin J."/>
            <person name="Barry A."/>
            <person name="Bayul T."/>
            <person name="Blitshsteyn B."/>
            <person name="Bloom T."/>
            <person name="Blye J."/>
            <person name="Boguslavskiy L."/>
            <person name="Borowsky M."/>
            <person name="Boukhgalter B."/>
            <person name="Brunache A."/>
            <person name="Butler J."/>
            <person name="Calixte N."/>
            <person name="Calvo S."/>
            <person name="Camarata J."/>
            <person name="Campo K."/>
            <person name="Chang J."/>
            <person name="Cheshatsang Y."/>
            <person name="Citroen M."/>
            <person name="Collymore A."/>
            <person name="Considine T."/>
            <person name="Cook A."/>
            <person name="Cooke P."/>
            <person name="Corum B."/>
            <person name="Cuomo C."/>
            <person name="David R."/>
            <person name="Dawoe T."/>
            <person name="Degray S."/>
            <person name="Dodge S."/>
            <person name="Dooley K."/>
            <person name="Dorje P."/>
            <person name="Dorjee K."/>
            <person name="Dorris L."/>
            <person name="Duffey N."/>
            <person name="Dupes A."/>
            <person name="Elkins T."/>
            <person name="Engels R."/>
            <person name="Erickson J."/>
            <person name="Farina A."/>
            <person name="Faro S."/>
            <person name="Ferreira P."/>
            <person name="Fischer H."/>
            <person name="Fitzgerald M."/>
            <person name="Foley K."/>
            <person name="Gage D."/>
            <person name="Galagan J."/>
            <person name="Gearin G."/>
            <person name="Gnerre S."/>
            <person name="Gnirke A."/>
            <person name="Goyette A."/>
            <person name="Graham J."/>
            <person name="Grandbois E."/>
            <person name="Gyaltsen K."/>
            <person name="Hafez N."/>
            <person name="Hagopian D."/>
            <person name="Hagos B."/>
            <person name="Hall J."/>
            <person name="Hatcher B."/>
            <person name="Heller A."/>
            <person name="Higgins H."/>
            <person name="Honan T."/>
            <person name="Horn A."/>
            <person name="Houde N."/>
            <person name="Hughes L."/>
            <person name="Hulme W."/>
            <person name="Husby E."/>
            <person name="Iliev I."/>
            <person name="Jaffe D."/>
            <person name="Jones C."/>
            <person name="Kamal M."/>
            <person name="Kamat A."/>
            <person name="Kamvysselis M."/>
            <person name="Karlsson E."/>
            <person name="Kells C."/>
            <person name="Kieu A."/>
            <person name="Kisner P."/>
            <person name="Kodira C."/>
            <person name="Kulbokas E."/>
            <person name="Labutti K."/>
            <person name="Lama D."/>
            <person name="Landers T."/>
            <person name="Leger J."/>
            <person name="Levine S."/>
            <person name="Lewis D."/>
            <person name="Lewis T."/>
            <person name="Lindblad-toh K."/>
            <person name="Liu X."/>
            <person name="Lokyitsang T."/>
            <person name="Lokyitsang Y."/>
            <person name="Lucien O."/>
            <person name="Lui A."/>
            <person name="Ma L.J."/>
            <person name="Mabbitt R."/>
            <person name="Macdonald J."/>
            <person name="Maclean C."/>
            <person name="Major J."/>
            <person name="Manning J."/>
            <person name="Marabella R."/>
            <person name="Maru K."/>
            <person name="Matthews C."/>
            <person name="Mauceli E."/>
            <person name="Mccarthy M."/>
            <person name="Mcdonough S."/>
            <person name="Mcghee T."/>
            <person name="Meldrim J."/>
            <person name="Meneus L."/>
            <person name="Mesirov J."/>
            <person name="Mihalev A."/>
            <person name="Mihova T."/>
            <person name="Mikkelsen T."/>
            <person name="Mlenga V."/>
            <person name="Moru K."/>
            <person name="Mozes J."/>
            <person name="Mulrain L."/>
            <person name="Munson G."/>
            <person name="Naylor J."/>
            <person name="Newes C."/>
            <person name="Nguyen C."/>
            <person name="Nguyen N."/>
            <person name="Nguyen T."/>
            <person name="Nicol R."/>
            <person name="Nielsen C."/>
            <person name="Nizzari M."/>
            <person name="Norbu C."/>
            <person name="Norbu N."/>
            <person name="O'donnell P."/>
            <person name="Okoawo O."/>
            <person name="O'leary S."/>
            <person name="Omotosho B."/>
            <person name="O'neill K."/>
            <person name="Osman S."/>
            <person name="Parker S."/>
            <person name="Perrin D."/>
            <person name="Phunkhang P."/>
            <person name="Piqani B."/>
            <person name="Purcell S."/>
            <person name="Rachupka T."/>
            <person name="Ramasamy U."/>
            <person name="Rameau R."/>
            <person name="Ray V."/>
            <person name="Raymond C."/>
            <person name="Retta R."/>
            <person name="Richardson S."/>
            <person name="Rise C."/>
            <person name="Rodriguez J."/>
            <person name="Rogers J."/>
            <person name="Rogov P."/>
            <person name="Rutman M."/>
            <person name="Schupbach R."/>
            <person name="Seaman C."/>
            <person name="Settipalli S."/>
            <person name="Sharpe T."/>
            <person name="Sheridan J."/>
            <person name="Sherpa N."/>
            <person name="Shi J."/>
            <person name="Smirnov S."/>
            <person name="Smith C."/>
            <person name="Sougnez C."/>
            <person name="Spencer B."/>
            <person name="Stalker J."/>
            <person name="Stange-thomann N."/>
            <person name="Stavropoulos S."/>
            <person name="Stetson K."/>
            <person name="Stone C."/>
            <person name="Stone S."/>
            <person name="Stubbs M."/>
            <person name="Talamas J."/>
            <person name="Tchuinga P."/>
            <person name="Tenzing P."/>
            <person name="Tesfaye S."/>
            <person name="Theodore J."/>
            <person name="Thoulutsang Y."/>
            <person name="Topham K."/>
            <person name="Towey S."/>
            <person name="Tsamla T."/>
            <person name="Tsomo N."/>
            <person name="Vallee D."/>
            <person name="Vassiliev H."/>
            <person name="Venkataraman V."/>
            <person name="Vinson J."/>
            <person name="Vo A."/>
            <person name="Wade C."/>
            <person name="Wang S."/>
            <person name="Wangchuk T."/>
            <person name="Wangdi T."/>
            <person name="Whittaker C."/>
            <person name="Wilkinson J."/>
            <person name="Wu Y."/>
            <person name="Wyman D."/>
            <person name="Yadav S."/>
            <person name="Yang S."/>
            <person name="Yang X."/>
            <person name="Yeager S."/>
            <person name="Yee E."/>
            <person name="Young G."/>
            <person name="Zainoun J."/>
            <person name="Zembeck L."/>
            <person name="Zimmer A."/>
            <person name="Zody M."/>
            <person name="Lander E."/>
        </authorList>
    </citation>
    <scope>NUCLEOTIDE SEQUENCE [LARGE SCALE GENOMIC DNA]</scope>
</reference>
<feature type="transmembrane region" description="Helical" evidence="9">
    <location>
        <begin position="203"/>
        <end position="221"/>
    </location>
</feature>
<dbReference type="InParanoid" id="H2YJK2"/>
<keyword evidence="3 9" id="KW-0812">Transmembrane</keyword>
<dbReference type="Gene3D" id="2.60.120.10">
    <property type="entry name" value="Jelly Rolls"/>
    <property type="match status" value="1"/>
</dbReference>
<keyword evidence="2" id="KW-0813">Transport</keyword>
<sequence length="477" mass="54917">MTNIAKDRTLKGTRSITYTQTPSQASIMRGSLYDQEGNRLDGTDKQKFTKVLDRESTFAKVWNNITVLFAFLSASMCIYQACFYSHFSTFYIFGYILDVWFALDMIINFHMSYFDQFSTNMDDQMKIHARYAKSPHRFLLDAVANAPFDLIAHMVGSKVGLQLAVLSYARLNRVLRMFKLVQIFSEWEKDIRKDVLVVRMYKFLLFVCFTVNAVGSVWFALACPNSQCKENTWSSSSVTDYKKKMIFGHMGLPWVDSVYWAVATMTSTGYGDIKPENQTEMVYSCCVMVLGKLVIGYVLGMVAATLANDESLRVWYEQSVTAVRTYMIDLKFKKELFEHVIQYYDYMWMKNQGVNVMDLFPDLTFSLRADIYNQICRDMVNSIELFEGCPENFLRHLCMVMNPTAFMPGDYICLQGDIRCEMFVIHHGVAEAMKVENGVKIPIRLVMEGEHFLCETTCSRPADHARCEPVRMSTCSA</sequence>
<dbReference type="eggNOG" id="KOG0500">
    <property type="taxonomic scope" value="Eukaryota"/>
</dbReference>
<reference evidence="11" key="3">
    <citation type="submission" date="2025-09" db="UniProtKB">
        <authorList>
            <consortium name="Ensembl"/>
        </authorList>
    </citation>
    <scope>IDENTIFICATION</scope>
</reference>
<keyword evidence="7" id="KW-1071">Ligand-gated ion channel</keyword>
<evidence type="ECO:0000256" key="1">
    <source>
        <dbReference type="ARBA" id="ARBA00004141"/>
    </source>
</evidence>
<keyword evidence="4 9" id="KW-1133">Transmembrane helix</keyword>
<dbReference type="SUPFAM" id="SSF81324">
    <property type="entry name" value="Voltage-gated potassium channels"/>
    <property type="match status" value="1"/>
</dbReference>
<dbReference type="AlphaFoldDB" id="H2YJK2"/>
<dbReference type="GO" id="GO:0044877">
    <property type="term" value="F:protein-containing complex binding"/>
    <property type="evidence" value="ECO:0007669"/>
    <property type="project" value="TreeGrafter"/>
</dbReference>
<dbReference type="PANTHER" id="PTHR45638">
    <property type="entry name" value="CYCLIC NUCLEOTIDE-GATED CATION CHANNEL SUBUNIT A"/>
    <property type="match status" value="1"/>
</dbReference>
<dbReference type="Proteomes" id="UP000007875">
    <property type="component" value="Unassembled WGS sequence"/>
</dbReference>
<dbReference type="PROSITE" id="PS50042">
    <property type="entry name" value="CNMP_BINDING_3"/>
    <property type="match status" value="1"/>
</dbReference>
<dbReference type="CDD" id="cd00038">
    <property type="entry name" value="CAP_ED"/>
    <property type="match status" value="1"/>
</dbReference>
<evidence type="ECO:0000256" key="8">
    <source>
        <dbReference type="ARBA" id="ARBA00023303"/>
    </source>
</evidence>
<evidence type="ECO:0000256" key="3">
    <source>
        <dbReference type="ARBA" id="ARBA00022692"/>
    </source>
</evidence>
<dbReference type="InterPro" id="IPR005821">
    <property type="entry name" value="Ion_trans_dom"/>
</dbReference>
<comment type="subcellular location">
    <subcellularLocation>
        <location evidence="1">Membrane</location>
        <topology evidence="1">Multi-pass membrane protein</topology>
    </subcellularLocation>
</comment>
<dbReference type="GO" id="GO:0016020">
    <property type="term" value="C:membrane"/>
    <property type="evidence" value="ECO:0007669"/>
    <property type="project" value="UniProtKB-SubCell"/>
</dbReference>
<evidence type="ECO:0000256" key="7">
    <source>
        <dbReference type="ARBA" id="ARBA00023286"/>
    </source>
</evidence>
<dbReference type="InterPro" id="IPR014710">
    <property type="entry name" value="RmlC-like_jellyroll"/>
</dbReference>
<evidence type="ECO:0000256" key="6">
    <source>
        <dbReference type="ARBA" id="ARBA00023136"/>
    </source>
</evidence>
<dbReference type="Ensembl" id="ENSCSAVT00000005574.1">
    <property type="protein sequence ID" value="ENSCSAVP00000005501.1"/>
    <property type="gene ID" value="ENSCSAVG00000003291.1"/>
</dbReference>
<protein>
    <recommendedName>
        <fullName evidence="10">Cyclic nucleotide-binding domain-containing protein</fullName>
    </recommendedName>
</protein>
<keyword evidence="5" id="KW-0406">Ion transport</keyword>
<evidence type="ECO:0000256" key="4">
    <source>
        <dbReference type="ARBA" id="ARBA00022989"/>
    </source>
</evidence>
<dbReference type="Pfam" id="PF00520">
    <property type="entry name" value="Ion_trans"/>
    <property type="match status" value="1"/>
</dbReference>
<dbReference type="STRING" id="51511.ENSCSAVP00000005501"/>
<dbReference type="InterPro" id="IPR050866">
    <property type="entry name" value="CNG_cation_channel"/>
</dbReference>
<dbReference type="InterPro" id="IPR003938">
    <property type="entry name" value="K_chnl_volt-dep_EAG/ELK/ERG"/>
</dbReference>
<feature type="transmembrane region" description="Helical" evidence="9">
    <location>
        <begin position="90"/>
        <end position="111"/>
    </location>
</feature>
<evidence type="ECO:0000313" key="12">
    <source>
        <dbReference type="Proteomes" id="UP000007875"/>
    </source>
</evidence>
<dbReference type="InterPro" id="IPR000595">
    <property type="entry name" value="cNMP-bd_dom"/>
</dbReference>
<keyword evidence="12" id="KW-1185">Reference proteome</keyword>
<dbReference type="HOGENOM" id="CLU_005746_15_2_1"/>
<keyword evidence="8" id="KW-0407">Ion channel</keyword>
<feature type="transmembrane region" description="Helical" evidence="9">
    <location>
        <begin position="61"/>
        <end position="83"/>
    </location>
</feature>
<dbReference type="InterPro" id="IPR018490">
    <property type="entry name" value="cNMP-bd_dom_sf"/>
</dbReference>
<dbReference type="PANTHER" id="PTHR45638:SF19">
    <property type="entry name" value="CYCLIC NUCLEOTIDE-BINDING DOMAIN-CONTAINING PROTEIN"/>
    <property type="match status" value="1"/>
</dbReference>
<proteinExistence type="predicted"/>
<dbReference type="PRINTS" id="PR01463">
    <property type="entry name" value="EAGCHANLFMLY"/>
</dbReference>
<dbReference type="SUPFAM" id="SSF51206">
    <property type="entry name" value="cAMP-binding domain-like"/>
    <property type="match status" value="1"/>
</dbReference>
<feature type="domain" description="Cyclic nucleotide-binding" evidence="10">
    <location>
        <begin position="385"/>
        <end position="452"/>
    </location>
</feature>
<evidence type="ECO:0000313" key="11">
    <source>
        <dbReference type="Ensembl" id="ENSCSAVP00000005501.1"/>
    </source>
</evidence>
<dbReference type="Gene3D" id="1.10.287.70">
    <property type="match status" value="1"/>
</dbReference>
<evidence type="ECO:0000256" key="9">
    <source>
        <dbReference type="SAM" id="Phobius"/>
    </source>
</evidence>